<dbReference type="GO" id="GO:0003677">
    <property type="term" value="F:DNA binding"/>
    <property type="evidence" value="ECO:0007669"/>
    <property type="project" value="UniProtKB-UniRule"/>
</dbReference>
<evidence type="ECO:0000256" key="2">
    <source>
        <dbReference type="PROSITE-ProRule" id="PRU00335"/>
    </source>
</evidence>
<evidence type="ECO:0000256" key="1">
    <source>
        <dbReference type="ARBA" id="ARBA00023125"/>
    </source>
</evidence>
<feature type="DNA-binding region" description="H-T-H motif" evidence="2">
    <location>
        <begin position="24"/>
        <end position="43"/>
    </location>
</feature>
<dbReference type="PROSITE" id="PS50977">
    <property type="entry name" value="HTH_TETR_2"/>
    <property type="match status" value="1"/>
</dbReference>
<dbReference type="Pfam" id="PF00440">
    <property type="entry name" value="TetR_N"/>
    <property type="match status" value="1"/>
</dbReference>
<name>A0A102K6E0_9BURK</name>
<evidence type="ECO:0000313" key="4">
    <source>
        <dbReference type="EMBL" id="KUZ89917.1"/>
    </source>
</evidence>
<comment type="caution">
    <text evidence="4">The sequence shown here is derived from an EMBL/GenBank/DDBJ whole genome shotgun (WGS) entry which is preliminary data.</text>
</comment>
<dbReference type="AlphaFoldDB" id="A0A102K6E0"/>
<dbReference type="InterPro" id="IPR001647">
    <property type="entry name" value="HTH_TetR"/>
</dbReference>
<proteinExistence type="predicted"/>
<dbReference type="EMBL" id="LOTN01000034">
    <property type="protein sequence ID" value="KUZ89917.1"/>
    <property type="molecule type" value="Genomic_DNA"/>
</dbReference>
<dbReference type="Gene3D" id="1.10.357.10">
    <property type="entry name" value="Tetracycline Repressor, domain 2"/>
    <property type="match status" value="1"/>
</dbReference>
<dbReference type="SUPFAM" id="SSF46689">
    <property type="entry name" value="Homeodomain-like"/>
    <property type="match status" value="1"/>
</dbReference>
<dbReference type="Proteomes" id="UP000065521">
    <property type="component" value="Unassembled WGS sequence"/>
</dbReference>
<organism evidence="4 5">
    <name type="scientific">Burkholderia ubonensis</name>
    <dbReference type="NCBI Taxonomy" id="101571"/>
    <lineage>
        <taxon>Bacteria</taxon>
        <taxon>Pseudomonadati</taxon>
        <taxon>Pseudomonadota</taxon>
        <taxon>Betaproteobacteria</taxon>
        <taxon>Burkholderiales</taxon>
        <taxon>Burkholderiaceae</taxon>
        <taxon>Burkholderia</taxon>
        <taxon>Burkholderia cepacia complex</taxon>
    </lineage>
</organism>
<evidence type="ECO:0000313" key="5">
    <source>
        <dbReference type="Proteomes" id="UP000065521"/>
    </source>
</evidence>
<dbReference type="InterPro" id="IPR009057">
    <property type="entry name" value="Homeodomain-like_sf"/>
</dbReference>
<reference evidence="4 5" key="1">
    <citation type="submission" date="2015-11" db="EMBL/GenBank/DDBJ databases">
        <title>Expanding the genomic diversity of Burkholderia species for the development of highly accurate diagnostics.</title>
        <authorList>
            <person name="Sahl J."/>
            <person name="Keim P."/>
            <person name="Wagner D."/>
        </authorList>
    </citation>
    <scope>NUCLEOTIDE SEQUENCE [LARGE SCALE GENOMIC DNA]</scope>
    <source>
        <strain evidence="4 5">RF32-BP4</strain>
    </source>
</reference>
<dbReference type="RefSeq" id="WP_059634203.1">
    <property type="nucleotide sequence ID" value="NZ_LOTK01000044.1"/>
</dbReference>
<keyword evidence="1 2" id="KW-0238">DNA-binding</keyword>
<accession>A0A102K6E0</accession>
<protein>
    <submittedName>
        <fullName evidence="4">TetR family transcriptional regulator</fullName>
    </submittedName>
</protein>
<gene>
    <name evidence="4" type="ORF">WI38_16925</name>
</gene>
<sequence length="175" mass="19630">MLTRNHWIAAGFDALDRDGHAGVSAERLARRLNVTRGSFYHHFRNREAFVRALLDEWEADCTGRRLAYAAEGRSLEDVLGRYLTIAGERRPERDIAIRAWARRDPLVAEYQARVDGTRLSFAISVCRTRIDGPADADLVGRVAHLCLIGGQHAGARNHAADFARLAQQALAMLRR</sequence>
<evidence type="ECO:0000259" key="3">
    <source>
        <dbReference type="PROSITE" id="PS50977"/>
    </source>
</evidence>
<feature type="domain" description="HTH tetR-type" evidence="3">
    <location>
        <begin position="1"/>
        <end position="61"/>
    </location>
</feature>